<dbReference type="SUPFAM" id="SSF53850">
    <property type="entry name" value="Periplasmic binding protein-like II"/>
    <property type="match status" value="1"/>
</dbReference>
<evidence type="ECO:0000313" key="7">
    <source>
        <dbReference type="Proteomes" id="UP000436483"/>
    </source>
</evidence>
<keyword evidence="7" id="KW-1185">Reference proteome</keyword>
<dbReference type="Proteomes" id="UP000436483">
    <property type="component" value="Unassembled WGS sequence"/>
</dbReference>
<comment type="caution">
    <text evidence="6">The sequence shown here is derived from an EMBL/GenBank/DDBJ whole genome shotgun (WGS) entry which is preliminary data.</text>
</comment>
<dbReference type="RefSeq" id="WP_160884744.1">
    <property type="nucleotide sequence ID" value="NZ_WURB01000007.1"/>
</dbReference>
<keyword evidence="2" id="KW-0805">Transcription regulation</keyword>
<dbReference type="PANTHER" id="PTHR30126">
    <property type="entry name" value="HTH-TYPE TRANSCRIPTIONAL REGULATOR"/>
    <property type="match status" value="1"/>
</dbReference>
<proteinExistence type="inferred from homology"/>
<evidence type="ECO:0000256" key="1">
    <source>
        <dbReference type="ARBA" id="ARBA00009437"/>
    </source>
</evidence>
<evidence type="ECO:0000256" key="2">
    <source>
        <dbReference type="ARBA" id="ARBA00023015"/>
    </source>
</evidence>
<dbReference type="AlphaFoldDB" id="A0A7X3MS05"/>
<dbReference type="Pfam" id="PF00126">
    <property type="entry name" value="HTH_1"/>
    <property type="match status" value="1"/>
</dbReference>
<keyword evidence="3" id="KW-0238">DNA-binding</keyword>
<dbReference type="Pfam" id="PF03466">
    <property type="entry name" value="LysR_substrate"/>
    <property type="match status" value="1"/>
</dbReference>
<dbReference type="InterPro" id="IPR036388">
    <property type="entry name" value="WH-like_DNA-bd_sf"/>
</dbReference>
<dbReference type="InterPro" id="IPR036390">
    <property type="entry name" value="WH_DNA-bd_sf"/>
</dbReference>
<dbReference type="InterPro" id="IPR000847">
    <property type="entry name" value="LysR_HTH_N"/>
</dbReference>
<dbReference type="CDD" id="cd05466">
    <property type="entry name" value="PBP2_LTTR_substrate"/>
    <property type="match status" value="1"/>
</dbReference>
<dbReference type="SUPFAM" id="SSF46785">
    <property type="entry name" value="Winged helix' DNA-binding domain"/>
    <property type="match status" value="1"/>
</dbReference>
<evidence type="ECO:0000313" key="6">
    <source>
        <dbReference type="EMBL" id="MXQ12161.1"/>
    </source>
</evidence>
<dbReference type="PRINTS" id="PR00039">
    <property type="entry name" value="HTHLYSR"/>
</dbReference>
<accession>A0A7X3MS05</accession>
<protein>
    <submittedName>
        <fullName evidence="6">LysR family transcriptional regulator</fullName>
    </submittedName>
</protein>
<organism evidence="6 7">
    <name type="scientific">Microvirga makkahensis</name>
    <dbReference type="NCBI Taxonomy" id="1128670"/>
    <lineage>
        <taxon>Bacteria</taxon>
        <taxon>Pseudomonadati</taxon>
        <taxon>Pseudomonadota</taxon>
        <taxon>Alphaproteobacteria</taxon>
        <taxon>Hyphomicrobiales</taxon>
        <taxon>Methylobacteriaceae</taxon>
        <taxon>Microvirga</taxon>
    </lineage>
</organism>
<sequence>MELKWLEDFCCLAEHLSFSKAASLRGVSQPAFSRRIRQLEEWLGVTLINRAIFPSELTYEGKRFLPFAEQTVREWYEHRIALRPDPATEQHRLTFSALHTLTVTFFPDWLQALQKTLPPFSSHLSPDKGGIEDNIASLIDGDCDFLLTYAHASVPFQLDQTRFPHLVLGTEEVLPVSRPHPDGPELDRAIESRTAMRFLSYGDFSFFGVALNKLFVNRPSLERRVVHENTISIGHKAMAAAGWGVAWLPLSLVRTELADGTLVPASKDPAWSLTIEIRLYRHSQRSRPIADEFWKAADAQSLRLKA</sequence>
<comment type="similarity">
    <text evidence="1">Belongs to the LysR transcriptional regulatory family.</text>
</comment>
<feature type="domain" description="HTH lysR-type" evidence="5">
    <location>
        <begin position="1"/>
        <end position="58"/>
    </location>
</feature>
<dbReference type="GO" id="GO:0000976">
    <property type="term" value="F:transcription cis-regulatory region binding"/>
    <property type="evidence" value="ECO:0007669"/>
    <property type="project" value="TreeGrafter"/>
</dbReference>
<dbReference type="InterPro" id="IPR005119">
    <property type="entry name" value="LysR_subst-bd"/>
</dbReference>
<reference evidence="6 7" key="1">
    <citation type="submission" date="2019-12" db="EMBL/GenBank/DDBJ databases">
        <authorList>
            <person name="Yuan C.-G."/>
        </authorList>
    </citation>
    <scope>NUCLEOTIDE SEQUENCE [LARGE SCALE GENOMIC DNA]</scope>
    <source>
        <strain evidence="6 7">KCTC 23863</strain>
    </source>
</reference>
<name>A0A7X3MS05_9HYPH</name>
<dbReference type="PROSITE" id="PS50931">
    <property type="entry name" value="HTH_LYSR"/>
    <property type="match status" value="1"/>
</dbReference>
<dbReference type="Gene3D" id="1.10.10.10">
    <property type="entry name" value="Winged helix-like DNA-binding domain superfamily/Winged helix DNA-binding domain"/>
    <property type="match status" value="1"/>
</dbReference>
<gene>
    <name evidence="6" type="ORF">GR328_11915</name>
</gene>
<evidence type="ECO:0000256" key="4">
    <source>
        <dbReference type="ARBA" id="ARBA00023163"/>
    </source>
</evidence>
<dbReference type="EMBL" id="WURB01000007">
    <property type="protein sequence ID" value="MXQ12161.1"/>
    <property type="molecule type" value="Genomic_DNA"/>
</dbReference>
<evidence type="ECO:0000256" key="3">
    <source>
        <dbReference type="ARBA" id="ARBA00023125"/>
    </source>
</evidence>
<evidence type="ECO:0000259" key="5">
    <source>
        <dbReference type="PROSITE" id="PS50931"/>
    </source>
</evidence>
<dbReference type="PANTHER" id="PTHR30126:SF2">
    <property type="entry name" value="HTH-TYPE TRANSCRIPTIONAL REGULATOR YJIE"/>
    <property type="match status" value="1"/>
</dbReference>
<dbReference type="OrthoDB" id="528082at2"/>
<dbReference type="GO" id="GO:0003700">
    <property type="term" value="F:DNA-binding transcription factor activity"/>
    <property type="evidence" value="ECO:0007669"/>
    <property type="project" value="InterPro"/>
</dbReference>
<keyword evidence="4" id="KW-0804">Transcription</keyword>
<reference evidence="6 7" key="2">
    <citation type="submission" date="2020-01" db="EMBL/GenBank/DDBJ databases">
        <title>Microvirga sp. nov., an arsenate reduction bacterium isolated from Tibet hotspring sediments.</title>
        <authorList>
            <person name="Xian W.-D."/>
            <person name="Li W.-J."/>
        </authorList>
    </citation>
    <scope>NUCLEOTIDE SEQUENCE [LARGE SCALE GENOMIC DNA]</scope>
    <source>
        <strain evidence="6 7">KCTC 23863</strain>
    </source>
</reference>
<dbReference type="Gene3D" id="3.40.190.10">
    <property type="entry name" value="Periplasmic binding protein-like II"/>
    <property type="match status" value="2"/>
</dbReference>